<comment type="caution">
    <text evidence="8">The sequence shown here is derived from an EMBL/GenBank/DDBJ whole genome shotgun (WGS) entry which is preliminary data.</text>
</comment>
<evidence type="ECO:0000259" key="7">
    <source>
        <dbReference type="PROSITE" id="PS50850"/>
    </source>
</evidence>
<keyword evidence="9" id="KW-1185">Reference proteome</keyword>
<feature type="transmembrane region" description="Helical" evidence="6">
    <location>
        <begin position="375"/>
        <end position="397"/>
    </location>
</feature>
<feature type="transmembrane region" description="Helical" evidence="6">
    <location>
        <begin position="119"/>
        <end position="138"/>
    </location>
</feature>
<dbReference type="FunFam" id="1.20.1250.20:FF:000057">
    <property type="entry name" value="MFS general substrate transporter"/>
    <property type="match status" value="1"/>
</dbReference>
<dbReference type="EMBL" id="MCGE01000009">
    <property type="protein sequence ID" value="ORZ17928.1"/>
    <property type="molecule type" value="Genomic_DNA"/>
</dbReference>
<evidence type="ECO:0000256" key="2">
    <source>
        <dbReference type="ARBA" id="ARBA00022448"/>
    </source>
</evidence>
<keyword evidence="3 6" id="KW-0812">Transmembrane</keyword>
<dbReference type="Gene3D" id="1.20.1250.20">
    <property type="entry name" value="MFS general substrate transporter like domains"/>
    <property type="match status" value="2"/>
</dbReference>
<protein>
    <submittedName>
        <fullName evidence="8">Major facilitator superfamily domain-containing protein</fullName>
    </submittedName>
</protein>
<proteinExistence type="predicted"/>
<keyword evidence="4 6" id="KW-1133">Transmembrane helix</keyword>
<evidence type="ECO:0000256" key="3">
    <source>
        <dbReference type="ARBA" id="ARBA00022692"/>
    </source>
</evidence>
<dbReference type="PROSITE" id="PS50850">
    <property type="entry name" value="MFS"/>
    <property type="match status" value="1"/>
</dbReference>
<reference evidence="8 9" key="1">
    <citation type="submission" date="2016-07" db="EMBL/GenBank/DDBJ databases">
        <title>Pervasive Adenine N6-methylation of Active Genes in Fungi.</title>
        <authorList>
            <consortium name="DOE Joint Genome Institute"/>
            <person name="Mondo S.J."/>
            <person name="Dannebaum R.O."/>
            <person name="Kuo R.C."/>
            <person name="Labutti K."/>
            <person name="Haridas S."/>
            <person name="Kuo A."/>
            <person name="Salamov A."/>
            <person name="Ahrendt S.R."/>
            <person name="Lipzen A."/>
            <person name="Sullivan W."/>
            <person name="Andreopoulos W.B."/>
            <person name="Clum A."/>
            <person name="Lindquist E."/>
            <person name="Daum C."/>
            <person name="Ramamoorthy G.K."/>
            <person name="Gryganskyi A."/>
            <person name="Culley D."/>
            <person name="Magnuson J.K."/>
            <person name="James T.Y."/>
            <person name="O'Malley M.A."/>
            <person name="Stajich J.E."/>
            <person name="Spatafora J.W."/>
            <person name="Visel A."/>
            <person name="Grigoriev I.V."/>
        </authorList>
    </citation>
    <scope>NUCLEOTIDE SEQUENCE [LARGE SCALE GENOMIC DNA]</scope>
    <source>
        <strain evidence="8 9">NRRL 1336</strain>
    </source>
</reference>
<feature type="transmembrane region" description="Helical" evidence="6">
    <location>
        <begin position="346"/>
        <end position="369"/>
    </location>
</feature>
<dbReference type="STRING" id="90262.A0A1X2IK42"/>
<sequence length="489" mass="54717">MTIFQDKKERQSQVSMDSFADVYDTSSEPMTKEELENERAVEKKLVRLLDYRLLVWAFFGYFANGLDRNNMPNAHTSGMPEDLNLTDDQYNWSVTLFFVGYVILQIPCNAIITRVKPSIMLPGIMFIWGAIVCFMSLVKDYRGLYGLRVCLGFSEAAFYPGIVYLLGSWYTKKELGARTCVFVAGSQISGAFSGLISAAISTTLDGHNGMRGWKWLFIIEGIIAVFVSIFGFFLLPDLPGNTKFIQGELREVALKRLHREGRKTAATGLNWVTFRNLFGSPYILIYIILFSAMQLAMGILQQFPIILKSMGYETAFANYMQAPVWLFAGVVIIVQGYLSDYKGARVWHIVAGGAWTLVWYIILVAVNGGNVSTPLLFVCVFMATPILGISPIMMTWVNEFYASDVETRALAIAMVNSIGNLAPNFANVKVWHDADAPSYRLGKVTTMAVIAAMVVLSIVMYYMQRMGWMLPKAAQKIETESTVSQKAEV</sequence>
<dbReference type="AlphaFoldDB" id="A0A1X2IK42"/>
<evidence type="ECO:0000256" key="6">
    <source>
        <dbReference type="SAM" id="Phobius"/>
    </source>
</evidence>
<dbReference type="PANTHER" id="PTHR43791">
    <property type="entry name" value="PERMEASE-RELATED"/>
    <property type="match status" value="1"/>
</dbReference>
<gene>
    <name evidence="8" type="ORF">BCR42DRAFT_350387</name>
</gene>
<dbReference type="PANTHER" id="PTHR43791:SF38">
    <property type="entry name" value="MAJOR FACILITATOR SUPERFAMILY (MFS) PROFILE DOMAIN-CONTAINING PROTEIN"/>
    <property type="match status" value="1"/>
</dbReference>
<feature type="transmembrane region" description="Helical" evidence="6">
    <location>
        <begin position="90"/>
        <end position="112"/>
    </location>
</feature>
<feature type="transmembrane region" description="Helical" evidence="6">
    <location>
        <begin position="319"/>
        <end position="339"/>
    </location>
</feature>
<dbReference type="Pfam" id="PF07690">
    <property type="entry name" value="MFS_1"/>
    <property type="match status" value="1"/>
</dbReference>
<keyword evidence="5 6" id="KW-0472">Membrane</keyword>
<dbReference type="GO" id="GO:0016020">
    <property type="term" value="C:membrane"/>
    <property type="evidence" value="ECO:0007669"/>
    <property type="project" value="UniProtKB-SubCell"/>
</dbReference>
<organism evidence="8 9">
    <name type="scientific">Absidia repens</name>
    <dbReference type="NCBI Taxonomy" id="90262"/>
    <lineage>
        <taxon>Eukaryota</taxon>
        <taxon>Fungi</taxon>
        <taxon>Fungi incertae sedis</taxon>
        <taxon>Mucoromycota</taxon>
        <taxon>Mucoromycotina</taxon>
        <taxon>Mucoromycetes</taxon>
        <taxon>Mucorales</taxon>
        <taxon>Cunninghamellaceae</taxon>
        <taxon>Absidia</taxon>
    </lineage>
</organism>
<name>A0A1X2IK42_9FUNG</name>
<feature type="transmembrane region" description="Helical" evidence="6">
    <location>
        <begin position="179"/>
        <end position="200"/>
    </location>
</feature>
<keyword evidence="2" id="KW-0813">Transport</keyword>
<evidence type="ECO:0000256" key="5">
    <source>
        <dbReference type="ARBA" id="ARBA00023136"/>
    </source>
</evidence>
<accession>A0A1X2IK42</accession>
<feature type="domain" description="Major facilitator superfamily (MFS) profile" evidence="7">
    <location>
        <begin position="53"/>
        <end position="469"/>
    </location>
</feature>
<evidence type="ECO:0000256" key="1">
    <source>
        <dbReference type="ARBA" id="ARBA00004141"/>
    </source>
</evidence>
<dbReference type="SUPFAM" id="SSF103473">
    <property type="entry name" value="MFS general substrate transporter"/>
    <property type="match status" value="1"/>
</dbReference>
<dbReference type="InterPro" id="IPR036259">
    <property type="entry name" value="MFS_trans_sf"/>
</dbReference>
<dbReference type="Proteomes" id="UP000193560">
    <property type="component" value="Unassembled WGS sequence"/>
</dbReference>
<evidence type="ECO:0000256" key="4">
    <source>
        <dbReference type="ARBA" id="ARBA00022989"/>
    </source>
</evidence>
<feature type="transmembrane region" description="Helical" evidence="6">
    <location>
        <begin position="144"/>
        <end position="167"/>
    </location>
</feature>
<feature type="transmembrane region" description="Helical" evidence="6">
    <location>
        <begin position="212"/>
        <end position="235"/>
    </location>
</feature>
<feature type="transmembrane region" description="Helical" evidence="6">
    <location>
        <begin position="446"/>
        <end position="463"/>
    </location>
</feature>
<dbReference type="InterPro" id="IPR020846">
    <property type="entry name" value="MFS_dom"/>
</dbReference>
<dbReference type="OrthoDB" id="2985014at2759"/>
<evidence type="ECO:0000313" key="8">
    <source>
        <dbReference type="EMBL" id="ORZ17928.1"/>
    </source>
</evidence>
<comment type="subcellular location">
    <subcellularLocation>
        <location evidence="1">Membrane</location>
        <topology evidence="1">Multi-pass membrane protein</topology>
    </subcellularLocation>
</comment>
<dbReference type="InterPro" id="IPR011701">
    <property type="entry name" value="MFS"/>
</dbReference>
<dbReference type="GO" id="GO:0022857">
    <property type="term" value="F:transmembrane transporter activity"/>
    <property type="evidence" value="ECO:0007669"/>
    <property type="project" value="InterPro"/>
</dbReference>
<evidence type="ECO:0000313" key="9">
    <source>
        <dbReference type="Proteomes" id="UP000193560"/>
    </source>
</evidence>